<keyword evidence="2" id="KW-0961">Cell wall biogenesis/degradation</keyword>
<name>A0ABT7MZ41_9MICO</name>
<keyword evidence="2" id="KW-0378">Hydrolase</keyword>
<comment type="catalytic activity">
    <reaction evidence="2">
        <text>beta-D-GlcNAc-(1-&gt;4)-Mur2Ac(oyl-L-Ala-gamma-D-Glu-L-Lys-D-Ala-D-Ala)-di-trans,octa-cis-undecaprenyl diphosphate + L-glutamine + ATP + H2O = beta-D-GlcNAc-(1-&gt;4)-Mur2Ac(oyl-L-Ala-D-isoglutaminyl-L-Lys-D-Ala-D-Ala)-di-trans,octa-cis-undecaprenyl diphosphate + L-glutamate + ADP + phosphate + H(+)</text>
        <dbReference type="Rhea" id="RHEA:57928"/>
        <dbReference type="ChEBI" id="CHEBI:15377"/>
        <dbReference type="ChEBI" id="CHEBI:15378"/>
        <dbReference type="ChEBI" id="CHEBI:29985"/>
        <dbReference type="ChEBI" id="CHEBI:30616"/>
        <dbReference type="ChEBI" id="CHEBI:43474"/>
        <dbReference type="ChEBI" id="CHEBI:58359"/>
        <dbReference type="ChEBI" id="CHEBI:60033"/>
        <dbReference type="ChEBI" id="CHEBI:62233"/>
        <dbReference type="ChEBI" id="CHEBI:456216"/>
        <dbReference type="EC" id="6.3.5.13"/>
    </reaction>
</comment>
<comment type="pathway">
    <text evidence="2">Cell wall biogenesis; peptidoglycan biosynthesis.</text>
</comment>
<evidence type="ECO:0000256" key="2">
    <source>
        <dbReference type="HAMAP-Rule" id="MF_02213"/>
    </source>
</evidence>
<dbReference type="SUPFAM" id="SSF52317">
    <property type="entry name" value="Class I glutamine amidotransferase-like"/>
    <property type="match status" value="1"/>
</dbReference>
<comment type="subunit">
    <text evidence="2">Forms a heterodimer with MurT.</text>
</comment>
<keyword evidence="1 2" id="KW-0315">Glutamine amidotransferase</keyword>
<comment type="function">
    <text evidence="2">The lipid II isoglutaminyl synthase complex catalyzes the formation of alpha-D-isoglutamine in the cell wall lipid II stem peptide. The GatD subunit catalyzes the hydrolysis of glutamine to glutamate and ammonia. The resulting ammonia molecule is channeled to the active site of MurT.</text>
</comment>
<dbReference type="InterPro" id="IPR011698">
    <property type="entry name" value="GATase_3"/>
</dbReference>
<keyword evidence="2" id="KW-0573">Peptidoglycan synthesis</keyword>
<feature type="domain" description="CobB/CobQ-like glutamine amidotransferase" evidence="3">
    <location>
        <begin position="22"/>
        <end position="176"/>
    </location>
</feature>
<dbReference type="RefSeq" id="WP_286288638.1">
    <property type="nucleotide sequence ID" value="NZ_JASXSZ010000003.1"/>
</dbReference>
<comment type="similarity">
    <text evidence="2">Belongs to the CobB/CobQ family. GatD subfamily.</text>
</comment>
<evidence type="ECO:0000313" key="4">
    <source>
        <dbReference type="EMBL" id="MDL9979702.1"/>
    </source>
</evidence>
<sequence length="250" mass="26260">MTALRIVQLYPVLLGVTGDRGNVDVLAQRARRAGLDVTIDSVSPGDDLPDADIIVLGNGPLSALRSVVDDLRDREPALRAHLERGGVILAIGGGAELLGSRIGVLDGDDLDGIGLLPYRVDRSRDRRVGYIVAEAPEGRIVGFEDHASVYRLADGAGPYAQVTAGKGGVPYADGRAGEGVRVRNAFALNVQGPLLPLNAWFADLLLAEAASAAGLSYERSGELDLVDGYADGARAAIEERATKHFTAIDL</sequence>
<dbReference type="EC" id="6.3.5.13" evidence="2"/>
<dbReference type="InterPro" id="IPR043702">
    <property type="entry name" value="Lipid_II_synth_GatD"/>
</dbReference>
<proteinExistence type="inferred from homology"/>
<comment type="caution">
    <text evidence="4">The sequence shown here is derived from an EMBL/GenBank/DDBJ whole genome shotgun (WGS) entry which is preliminary data.</text>
</comment>
<feature type="binding site" evidence="2">
    <location>
        <position position="126"/>
    </location>
    <ligand>
        <name>substrate</name>
    </ligand>
</feature>
<dbReference type="InterPro" id="IPR029062">
    <property type="entry name" value="Class_I_gatase-like"/>
</dbReference>
<keyword evidence="5" id="KW-1185">Reference proteome</keyword>
<dbReference type="Proteomes" id="UP001235064">
    <property type="component" value="Unassembled WGS sequence"/>
</dbReference>
<evidence type="ECO:0000256" key="1">
    <source>
        <dbReference type="ARBA" id="ARBA00022962"/>
    </source>
</evidence>
<dbReference type="EC" id="3.5.1.2" evidence="2"/>
<accession>A0ABT7MZ41</accession>
<evidence type="ECO:0000259" key="3">
    <source>
        <dbReference type="Pfam" id="PF07685"/>
    </source>
</evidence>
<dbReference type="Pfam" id="PF07685">
    <property type="entry name" value="GATase_3"/>
    <property type="match status" value="1"/>
</dbReference>
<dbReference type="Gene3D" id="3.40.50.880">
    <property type="match status" value="1"/>
</dbReference>
<dbReference type="PROSITE" id="PS51274">
    <property type="entry name" value="GATASE_COBBQ"/>
    <property type="match status" value="1"/>
</dbReference>
<keyword evidence="2" id="KW-0436">Ligase</keyword>
<evidence type="ECO:0000313" key="5">
    <source>
        <dbReference type="Proteomes" id="UP001235064"/>
    </source>
</evidence>
<keyword evidence="2" id="KW-0133">Cell shape</keyword>
<protein>
    <recommendedName>
        <fullName evidence="2">Lipid II isoglutaminyl synthase (glutamine-hydrolyzing) subunit GatD</fullName>
        <ecNumber evidence="2">6.3.5.13</ecNumber>
    </recommendedName>
    <alternativeName>
        <fullName evidence="2">Lipid II isoglutaminyl synthase glutaminase subunit</fullName>
        <ecNumber evidence="2">3.5.1.2</ecNumber>
    </alternativeName>
</protein>
<dbReference type="HAMAP" id="MF_02213">
    <property type="entry name" value="Lipid_II_synth_GatD"/>
    <property type="match status" value="1"/>
</dbReference>
<comment type="caution">
    <text evidence="2">Lacks conserved residue(s) required for the propagation of feature annotation.</text>
</comment>
<dbReference type="EMBL" id="JASXSZ010000003">
    <property type="protein sequence ID" value="MDL9979702.1"/>
    <property type="molecule type" value="Genomic_DNA"/>
</dbReference>
<gene>
    <name evidence="2" type="primary">gatD</name>
    <name evidence="4" type="ORF">QSV35_10195</name>
</gene>
<comment type="catalytic activity">
    <reaction evidence="2">
        <text>L-glutamine + H2O = L-glutamate + NH4(+)</text>
        <dbReference type="Rhea" id="RHEA:15889"/>
        <dbReference type="ChEBI" id="CHEBI:15377"/>
        <dbReference type="ChEBI" id="CHEBI:28938"/>
        <dbReference type="ChEBI" id="CHEBI:29985"/>
        <dbReference type="ChEBI" id="CHEBI:58359"/>
        <dbReference type="EC" id="3.5.1.2"/>
    </reaction>
</comment>
<reference evidence="4 5" key="1">
    <citation type="submission" date="2023-06" db="EMBL/GenBank/DDBJ databases">
        <title>Microbacterium sp. nov., isolated from a waste landfill.</title>
        <authorList>
            <person name="Wen W."/>
        </authorList>
    </citation>
    <scope>NUCLEOTIDE SEQUENCE [LARGE SCALE GENOMIC DNA]</scope>
    <source>
        <strain evidence="4 5">ASV49</strain>
    </source>
</reference>
<organism evidence="4 5">
    <name type="scientific">Microbacterium candidum</name>
    <dbReference type="NCBI Taxonomy" id="3041922"/>
    <lineage>
        <taxon>Bacteria</taxon>
        <taxon>Bacillati</taxon>
        <taxon>Actinomycetota</taxon>
        <taxon>Actinomycetes</taxon>
        <taxon>Micrococcales</taxon>
        <taxon>Microbacteriaceae</taxon>
        <taxon>Microbacterium</taxon>
    </lineage>
</organism>